<keyword evidence="1" id="KW-0413">Isomerase</keyword>
<sequence>MQSVVCGECTAKQWGILLATYSYCCRKIMINSLFLCLPSLCLVPLCLCQAPRAGQLEHTQHIMQQHSSGVHGNQGLGDAGHLLPQRNNNTQNSRLQSDSSFALGGPGAPGGEGAGHAPDLRVDVVPKTAENVHALCTGEEGFGYKGYNVSPRYPKIHVPGWGFTNHNGTAGKSIYGEKLPDGNFQLKHGGIGPNTNGSQFFICTASTEWLNGNHVVFGSVVDGLDVLKAIEEHGTKSGTPKAKVAIADCGELKYC</sequence>
<dbReference type="PANTHER" id="PTHR11071:SF569">
    <property type="entry name" value="PEPTIDYL-PROLYL CIS-TRANS ISOMERASE"/>
    <property type="match status" value="1"/>
</dbReference>
<dbReference type="Gene3D" id="2.40.100.10">
    <property type="entry name" value="Cyclophilin-like"/>
    <property type="match status" value="1"/>
</dbReference>
<comment type="catalytic activity">
    <reaction evidence="1">
        <text>[protein]-peptidylproline (omega=180) = [protein]-peptidylproline (omega=0)</text>
        <dbReference type="Rhea" id="RHEA:16237"/>
        <dbReference type="Rhea" id="RHEA-COMP:10747"/>
        <dbReference type="Rhea" id="RHEA-COMP:10748"/>
        <dbReference type="ChEBI" id="CHEBI:83833"/>
        <dbReference type="ChEBI" id="CHEBI:83834"/>
        <dbReference type="EC" id="5.2.1.8"/>
    </reaction>
</comment>
<dbReference type="GO" id="GO:0005737">
    <property type="term" value="C:cytoplasm"/>
    <property type="evidence" value="ECO:0007669"/>
    <property type="project" value="TreeGrafter"/>
</dbReference>
<feature type="domain" description="PPIase cyclophilin-type" evidence="3">
    <location>
        <begin position="119"/>
        <end position="251"/>
    </location>
</feature>
<dbReference type="GO" id="GO:0006457">
    <property type="term" value="P:protein folding"/>
    <property type="evidence" value="ECO:0007669"/>
    <property type="project" value="TreeGrafter"/>
</dbReference>
<keyword evidence="1" id="KW-0697">Rotamase</keyword>
<feature type="compositionally biased region" description="Gly residues" evidence="2">
    <location>
        <begin position="104"/>
        <end position="114"/>
    </location>
</feature>
<dbReference type="PRINTS" id="PR00153">
    <property type="entry name" value="CSAPPISMRASE"/>
</dbReference>
<comment type="similarity">
    <text evidence="1">Belongs to the cyclophilin-type PPIase family.</text>
</comment>
<dbReference type="EC" id="5.2.1.8" evidence="1"/>
<gene>
    <name evidence="4" type="primary">LOC118300995</name>
</gene>
<evidence type="ECO:0000256" key="2">
    <source>
        <dbReference type="SAM" id="MobiDB-lite"/>
    </source>
</evidence>
<proteinExistence type="inferred from homology"/>
<dbReference type="PROSITE" id="PS50072">
    <property type="entry name" value="CSA_PPIASE_2"/>
    <property type="match status" value="1"/>
</dbReference>
<dbReference type="PANTHER" id="PTHR11071">
    <property type="entry name" value="PEPTIDYL-PROLYL CIS-TRANS ISOMERASE"/>
    <property type="match status" value="1"/>
</dbReference>
<organism evidence="4 5">
    <name type="scientific">Scophthalmus maximus</name>
    <name type="common">Turbot</name>
    <name type="synonym">Psetta maxima</name>
    <dbReference type="NCBI Taxonomy" id="52904"/>
    <lineage>
        <taxon>Eukaryota</taxon>
        <taxon>Metazoa</taxon>
        <taxon>Chordata</taxon>
        <taxon>Craniata</taxon>
        <taxon>Vertebrata</taxon>
        <taxon>Euteleostomi</taxon>
        <taxon>Actinopterygii</taxon>
        <taxon>Neopterygii</taxon>
        <taxon>Teleostei</taxon>
        <taxon>Neoteleostei</taxon>
        <taxon>Acanthomorphata</taxon>
        <taxon>Carangaria</taxon>
        <taxon>Pleuronectiformes</taxon>
        <taxon>Pleuronectoidei</taxon>
        <taxon>Scophthalmidae</taxon>
        <taxon>Scophthalmus</taxon>
    </lineage>
</organism>
<evidence type="ECO:0000259" key="3">
    <source>
        <dbReference type="PROSITE" id="PS50072"/>
    </source>
</evidence>
<name>A0A8D3CNY2_SCOMX</name>
<evidence type="ECO:0000313" key="5">
    <source>
        <dbReference type="Proteomes" id="UP000694558"/>
    </source>
</evidence>
<feature type="region of interest" description="Disordered" evidence="2">
    <location>
        <begin position="66"/>
        <end position="118"/>
    </location>
</feature>
<dbReference type="AlphaFoldDB" id="A0A8D3CNY2"/>
<evidence type="ECO:0000313" key="4">
    <source>
        <dbReference type="Ensembl" id="ENSSMAP00000048990.1"/>
    </source>
</evidence>
<comment type="function">
    <text evidence="1">PPIases accelerate the folding of proteins. It catalyzes the cis-trans isomerization of proline imidic peptide bonds in oligopeptides.</text>
</comment>
<dbReference type="Pfam" id="PF00160">
    <property type="entry name" value="Pro_isomerase"/>
    <property type="match status" value="1"/>
</dbReference>
<accession>A0A8D3CNY2</accession>
<reference evidence="4" key="2">
    <citation type="submission" date="2025-08" db="UniProtKB">
        <authorList>
            <consortium name="Ensembl"/>
        </authorList>
    </citation>
    <scope>IDENTIFICATION</scope>
</reference>
<dbReference type="Proteomes" id="UP000694558">
    <property type="component" value="Chromosome 4"/>
</dbReference>
<dbReference type="GeneTree" id="ENSGT00940000156008"/>
<dbReference type="InterPro" id="IPR002130">
    <property type="entry name" value="Cyclophilin-type_PPIase_dom"/>
</dbReference>
<dbReference type="Ensembl" id="ENSSMAT00000047656.1">
    <property type="protein sequence ID" value="ENSSMAP00000048990.1"/>
    <property type="gene ID" value="ENSSMAG00000012031.2"/>
</dbReference>
<protein>
    <recommendedName>
        <fullName evidence="1">Peptidyl-prolyl cis-trans isomerase</fullName>
        <shortName evidence="1">PPIase</shortName>
        <ecNumber evidence="1">5.2.1.8</ecNumber>
    </recommendedName>
</protein>
<dbReference type="GO" id="GO:0003755">
    <property type="term" value="F:peptidyl-prolyl cis-trans isomerase activity"/>
    <property type="evidence" value="ECO:0007669"/>
    <property type="project" value="UniProtKB-UniRule"/>
</dbReference>
<dbReference type="GO" id="GO:0016018">
    <property type="term" value="F:cyclosporin A binding"/>
    <property type="evidence" value="ECO:0007669"/>
    <property type="project" value="TreeGrafter"/>
</dbReference>
<feature type="compositionally biased region" description="Polar residues" evidence="2">
    <location>
        <begin position="85"/>
        <end position="100"/>
    </location>
</feature>
<dbReference type="SUPFAM" id="SSF50891">
    <property type="entry name" value="Cyclophilin-like"/>
    <property type="match status" value="1"/>
</dbReference>
<reference evidence="4" key="1">
    <citation type="submission" date="2023-05" db="EMBL/GenBank/DDBJ databases">
        <title>High-quality long-read genome of Scophthalmus maximus.</title>
        <authorList>
            <person name="Lien S."/>
            <person name="Martinez P."/>
        </authorList>
    </citation>
    <scope>NUCLEOTIDE SEQUENCE [LARGE SCALE GENOMIC DNA]</scope>
</reference>
<evidence type="ECO:0000256" key="1">
    <source>
        <dbReference type="RuleBase" id="RU363019"/>
    </source>
</evidence>
<dbReference type="InterPro" id="IPR029000">
    <property type="entry name" value="Cyclophilin-like_dom_sf"/>
</dbReference>